<feature type="non-terminal residue" evidence="2">
    <location>
        <position position="1"/>
    </location>
</feature>
<comment type="caution">
    <text evidence="2">The sequence shown here is derived from an EMBL/GenBank/DDBJ whole genome shotgun (WGS) entry which is preliminary data.</text>
</comment>
<keyword evidence="3" id="KW-1185">Reference proteome</keyword>
<reference evidence="3" key="1">
    <citation type="submission" date="2022-10" db="EMBL/GenBank/DDBJ databases">
        <title>Genome assembly of Pristionchus species.</title>
        <authorList>
            <person name="Yoshida K."/>
            <person name="Sommer R.J."/>
        </authorList>
    </citation>
    <scope>NUCLEOTIDE SEQUENCE [LARGE SCALE GENOMIC DNA]</scope>
    <source>
        <strain evidence="3">RS5460</strain>
    </source>
</reference>
<protein>
    <submittedName>
        <fullName evidence="2">Uncharacterized protein</fullName>
    </submittedName>
</protein>
<evidence type="ECO:0000313" key="2">
    <source>
        <dbReference type="EMBL" id="GMR41368.1"/>
    </source>
</evidence>
<evidence type="ECO:0000313" key="3">
    <source>
        <dbReference type="Proteomes" id="UP001328107"/>
    </source>
</evidence>
<dbReference type="Proteomes" id="UP001328107">
    <property type="component" value="Unassembled WGS sequence"/>
</dbReference>
<gene>
    <name evidence="2" type="ORF">PMAYCL1PPCAC_11563</name>
</gene>
<name>A0AAN4ZMS3_9BILA</name>
<sequence length="137" mass="14797">ERLSGGEMVVDCDGGMRTRSNQLEGEIPRPQGNSAGDQRACCNEYCTGPLPAVCTDGGLGRRGTTERGSPPVDSFSPPLRRSAHYARCVLLSTCIRPLAPHATRHRDGRGDAATVLLVHRHRSARIRPEGSRRLGVL</sequence>
<evidence type="ECO:0000256" key="1">
    <source>
        <dbReference type="SAM" id="MobiDB-lite"/>
    </source>
</evidence>
<feature type="region of interest" description="Disordered" evidence="1">
    <location>
        <begin position="1"/>
        <end position="35"/>
    </location>
</feature>
<proteinExistence type="predicted"/>
<dbReference type="AlphaFoldDB" id="A0AAN4ZMS3"/>
<accession>A0AAN4ZMS3</accession>
<dbReference type="EMBL" id="BTRK01000003">
    <property type="protein sequence ID" value="GMR41368.1"/>
    <property type="molecule type" value="Genomic_DNA"/>
</dbReference>
<organism evidence="2 3">
    <name type="scientific">Pristionchus mayeri</name>
    <dbReference type="NCBI Taxonomy" id="1317129"/>
    <lineage>
        <taxon>Eukaryota</taxon>
        <taxon>Metazoa</taxon>
        <taxon>Ecdysozoa</taxon>
        <taxon>Nematoda</taxon>
        <taxon>Chromadorea</taxon>
        <taxon>Rhabditida</taxon>
        <taxon>Rhabditina</taxon>
        <taxon>Diplogasteromorpha</taxon>
        <taxon>Diplogasteroidea</taxon>
        <taxon>Neodiplogasteridae</taxon>
        <taxon>Pristionchus</taxon>
    </lineage>
</organism>